<dbReference type="Gramene" id="VVA27601">
    <property type="protein sequence ID" value="VVA27601"/>
    <property type="gene ID" value="Prudul26B023225"/>
</dbReference>
<feature type="compositionally biased region" description="Basic and acidic residues" evidence="1">
    <location>
        <begin position="643"/>
        <end position="652"/>
    </location>
</feature>
<feature type="region of interest" description="Disordered" evidence="1">
    <location>
        <begin position="957"/>
        <end position="1020"/>
    </location>
</feature>
<sequence>MSLIHDLMAMSLTTPYTVIFRISFGGEHGSWSNTKSYWNKFLSPKNFCCKVVAGLSMPRNEVGDRVHNFFGQENLSQGQHHPQVDGNWPGLSNNLWVGSQRQIGAPVNSSLKNYNVQQSVADSERGHGSQSLHVPHGLDFIHSNQRPESGRIQSQNQQPTPNGYVHGHQMFQTRQNEANFLGVDAESDRQNLTSRGLSILESQRGSGPEHKKNLMRMETSESPVGFDFFGGQQQMTGPHPSMMQSLPRQQSGISDMQQLQRQVMLTQIQEFQRQQQLQQLERQQVLANQASSITRQAAGNHSPALINGVPINEASNNQWPPDLVAGNTNWLQRGASPVMQGASSGHVLSPQQAHTLQLMGFVPQQADQSLYGVPITSTSGSPGSYPHVQIDKSAMQQMSARNNSFPGSQYAAFSDQVSMQDGSLVSRQDFQGRSTFGPTAAEGLNSGFNLENLNQVNPQQRNEPMEEFQGRQQLVGLSEPSQEKAVIQVAPSQNVATLDPTEEKILFGSDDNLWEAFGRSTNVGMGGPNVLDGTDIFGGLPSVQSGTWSALMQSAVAETSSADIGLQEEWPLSFRNQEPPTGNQQPSSVGDTSKQQSGWASNNLHSSSDLNYRPFPHSADVHRPNTSSTFSSVQGFQQSGPKTLHERGEVFRNDSSQRFIQQNPEQGSKWLDRSPVQNLSAEGSHNYGNTSHSSGAEINANSISGSWNRQQSISSHSSDGQPFNMLNGWTFSESMSTDGGNNLKSHGNQVLSQSAPGGDRKRDMHEEMNHAAGTWKTDSNAELEQEKYPIGSPQRNREGSGTNNVAKSNSSTARANQESQKQLANNHDFWKTVDSSVNSKGNEVLGKNQHHLDKNPLILESSGNHCLDKGAVEMHDMENLNRNDTFFSNAHHQASVGGLKESVAADAGDSPVFPGSKQKSSSTAGRRPPGTRKFQYHPMGDVDVEVEPSYGRKHVTQSQAMSQKVPRAFRSPDQGSFGQSKFIGHTDRSSMEMEKADTKRLDEKPSKHMLPGFVPSTSTPFDRFTGNNPPNKAAQSSQHMLELLHKVDQPREGGNATHFSSSDHNTSSEMPEVETSDGSVDHLHRNQSSVSQGFGLQLAPPSQRIPFADHASSSQISSQAVFNSSPVHSEIGEKGHTWLGSAASVQSLPSSREASQGEFRNNISGSSGQIGNKASPYNVQGNFSASFNSGFPLSRSQLENQHMAGSSGQVTASQSVNIPFDRLAFRPKQMDDSCEKAQTSQSALPPVPDMPGSTSQNNHASAEASHLNIADQSHSRVVAPKIPKSDAVPVSEPCVTSGMPHQGAFSKDLTNVWTSVPFQQPLVSAEPSNVASHLFKSQLQTNNNVVTTFPGSPKLNEQDTRERGNGMSAFGAYSSSMQSIAVKEQPPKQSTGQQVSTENIQGAQKINLSQGKESFTNNFFEASVSSSVATQRDIEAFGRSLRPNNSLHQSYSLQDQVQAMKSTEVDGNDRSVKRLKGPDSGVETQQVDAQGGSQLSYGYNNVERNSSADNMSVPSGDSNMLSFSSKLGDTRNSNASCQDTFTFSRKDSQNFSSSSNASFFRGEQSHVSPQMAPSWFDQYGTFKNGQIFPMHDTLRTTMKSLEKHSVTGKPGDDTHTRESMEQASATSDASKLVTIPQSSVPVPIPSEQLPSPPAARSDVTDESLIVARPKKRKSATSDLSPWHKELTKLSQRLLNISAAETDWAQSTNRLVEKVEDETEIIEDRLPMLRPKRRLVLTTQLMQQLLRPPSAAVLFADASLCYESVAYFVSRLALGDACSAISCSGSGSQTPLPPDSVDLLPEKPKTPEKIGHQYFSKVAEDFVDKARKLENDLLRLDKRTSILDLRVESQDLEKFSVINRFAKFHGRAQGDAAEASPSSDALTNAQKTCPQRYVTALPVPRNLPDRVQCLSL</sequence>
<feature type="region of interest" description="Disordered" evidence="1">
    <location>
        <begin position="1050"/>
        <end position="1112"/>
    </location>
</feature>
<evidence type="ECO:0000313" key="3">
    <source>
        <dbReference type="Proteomes" id="UP000327085"/>
    </source>
</evidence>
<feature type="compositionally biased region" description="Basic and acidic residues" evidence="1">
    <location>
        <begin position="984"/>
        <end position="1006"/>
    </location>
</feature>
<evidence type="ECO:0000313" key="2">
    <source>
        <dbReference type="EMBL" id="VVA27601.1"/>
    </source>
</evidence>
<feature type="compositionally biased region" description="Polar residues" evidence="1">
    <location>
        <begin position="727"/>
        <end position="755"/>
    </location>
</feature>
<feature type="region of interest" description="Disordered" evidence="1">
    <location>
        <begin position="140"/>
        <end position="166"/>
    </location>
</feature>
<name>A0A5E4FLF0_PRUDU</name>
<feature type="compositionally biased region" description="Basic and acidic residues" evidence="1">
    <location>
        <begin position="1463"/>
        <end position="1472"/>
    </location>
</feature>
<feature type="compositionally biased region" description="Polar residues" evidence="1">
    <location>
        <begin position="653"/>
        <end position="666"/>
    </location>
</feature>
<dbReference type="PANTHER" id="PTHR31267:SF7">
    <property type="entry name" value="DENTIN SIALOPHOSPHOPROTEIN-LIKE PROTEIN"/>
    <property type="match status" value="1"/>
</dbReference>
<feature type="region of interest" description="Disordered" evidence="1">
    <location>
        <begin position="1143"/>
        <end position="1175"/>
    </location>
</feature>
<dbReference type="PANTHER" id="PTHR31267">
    <property type="entry name" value="DENTIN SIALOPHOSPHOPROTEIN-LIKE PROTEIN"/>
    <property type="match status" value="1"/>
</dbReference>
<feature type="compositionally biased region" description="Polar residues" evidence="1">
    <location>
        <begin position="1057"/>
        <end position="1069"/>
    </location>
</feature>
<feature type="compositionally biased region" description="Polar residues" evidence="1">
    <location>
        <begin position="624"/>
        <end position="641"/>
    </location>
</feature>
<dbReference type="FunCoup" id="A0A5E4FLF0">
    <property type="interactions" value="3361"/>
</dbReference>
<reference evidence="3" key="1">
    <citation type="journal article" date="2020" name="Plant J.">
        <title>Transposons played a major role in the diversification between the closely related almond and peach genomes: results from the almond genome sequence.</title>
        <authorList>
            <person name="Alioto T."/>
            <person name="Alexiou K.G."/>
            <person name="Bardil A."/>
            <person name="Barteri F."/>
            <person name="Castanera R."/>
            <person name="Cruz F."/>
            <person name="Dhingra A."/>
            <person name="Duval H."/>
            <person name="Fernandez I Marti A."/>
            <person name="Frias L."/>
            <person name="Galan B."/>
            <person name="Garcia J.L."/>
            <person name="Howad W."/>
            <person name="Gomez-Garrido J."/>
            <person name="Gut M."/>
            <person name="Julca I."/>
            <person name="Morata J."/>
            <person name="Puigdomenech P."/>
            <person name="Ribeca P."/>
            <person name="Rubio Cabetas M.J."/>
            <person name="Vlasova A."/>
            <person name="Wirthensohn M."/>
            <person name="Garcia-Mas J."/>
            <person name="Gabaldon T."/>
            <person name="Casacuberta J.M."/>
            <person name="Arus P."/>
        </authorList>
    </citation>
    <scope>NUCLEOTIDE SEQUENCE [LARGE SCALE GENOMIC DNA]</scope>
    <source>
        <strain evidence="3">cv. Texas</strain>
    </source>
</reference>
<dbReference type="OMA" id="QFHPTQH"/>
<feature type="compositionally biased region" description="Polar residues" evidence="1">
    <location>
        <begin position="799"/>
        <end position="822"/>
    </location>
</feature>
<dbReference type="EMBL" id="CABIKO010000125">
    <property type="protein sequence ID" value="VVA27601.1"/>
    <property type="molecule type" value="Genomic_DNA"/>
</dbReference>
<accession>A0A5E4FLF0</accession>
<organism evidence="2 3">
    <name type="scientific">Prunus dulcis</name>
    <name type="common">Almond</name>
    <name type="synonym">Amygdalus dulcis</name>
    <dbReference type="NCBI Taxonomy" id="3755"/>
    <lineage>
        <taxon>Eukaryota</taxon>
        <taxon>Viridiplantae</taxon>
        <taxon>Streptophyta</taxon>
        <taxon>Embryophyta</taxon>
        <taxon>Tracheophyta</taxon>
        <taxon>Spermatophyta</taxon>
        <taxon>Magnoliopsida</taxon>
        <taxon>eudicotyledons</taxon>
        <taxon>Gunneridae</taxon>
        <taxon>Pentapetalae</taxon>
        <taxon>rosids</taxon>
        <taxon>fabids</taxon>
        <taxon>Rosales</taxon>
        <taxon>Rosaceae</taxon>
        <taxon>Amygdaloideae</taxon>
        <taxon>Amygdaleae</taxon>
        <taxon>Prunus</taxon>
    </lineage>
</organism>
<feature type="compositionally biased region" description="Polar residues" evidence="1">
    <location>
        <begin position="675"/>
        <end position="721"/>
    </location>
</feature>
<gene>
    <name evidence="2" type="ORF">ALMOND_2B023225</name>
</gene>
<feature type="region of interest" description="Disordered" evidence="1">
    <location>
        <begin position="905"/>
        <end position="936"/>
    </location>
</feature>
<feature type="region of interest" description="Disordered" evidence="1">
    <location>
        <begin position="573"/>
        <end position="764"/>
    </location>
</feature>
<feature type="region of interest" description="Disordered" evidence="1">
    <location>
        <begin position="1602"/>
        <end position="1661"/>
    </location>
</feature>
<protein>
    <submittedName>
        <fullName evidence="2">PREDICTED: dentin sialophospho protein</fullName>
    </submittedName>
</protein>
<feature type="compositionally biased region" description="Polar residues" evidence="1">
    <location>
        <begin position="142"/>
        <end position="161"/>
    </location>
</feature>
<feature type="region of interest" description="Disordered" evidence="1">
    <location>
        <begin position="788"/>
        <end position="822"/>
    </location>
</feature>
<feature type="region of interest" description="Disordered" evidence="1">
    <location>
        <begin position="1461"/>
        <end position="1486"/>
    </location>
</feature>
<evidence type="ECO:0000256" key="1">
    <source>
        <dbReference type="SAM" id="MobiDB-lite"/>
    </source>
</evidence>
<proteinExistence type="predicted"/>
<dbReference type="Proteomes" id="UP000327085">
    <property type="component" value="Chromosome 5"/>
</dbReference>
<feature type="compositionally biased region" description="Polar residues" evidence="1">
    <location>
        <begin position="574"/>
        <end position="610"/>
    </location>
</feature>
<feature type="compositionally biased region" description="Basic and acidic residues" evidence="1">
    <location>
        <begin position="1602"/>
        <end position="1620"/>
    </location>
</feature>
<dbReference type="InParanoid" id="A0A5E4FLF0"/>
<feature type="region of interest" description="Disordered" evidence="1">
    <location>
        <begin position="1229"/>
        <end position="1263"/>
    </location>
</feature>